<evidence type="ECO:0000313" key="1">
    <source>
        <dbReference type="EMBL" id="KAK4545254.1"/>
    </source>
</evidence>
<proteinExistence type="predicted"/>
<evidence type="ECO:0008006" key="3">
    <source>
        <dbReference type="Google" id="ProtNLM"/>
    </source>
</evidence>
<name>A0AAV9JJS6_9PEZI</name>
<keyword evidence="2" id="KW-1185">Reference proteome</keyword>
<gene>
    <name evidence="1" type="ORF">LTR36_003434</name>
</gene>
<dbReference type="AlphaFoldDB" id="A0AAV9JJS6"/>
<dbReference type="Proteomes" id="UP001324427">
    <property type="component" value="Unassembled WGS sequence"/>
</dbReference>
<dbReference type="EMBL" id="JAVFHQ010000020">
    <property type="protein sequence ID" value="KAK4545254.1"/>
    <property type="molecule type" value="Genomic_DNA"/>
</dbReference>
<comment type="caution">
    <text evidence="1">The sequence shown here is derived from an EMBL/GenBank/DDBJ whole genome shotgun (WGS) entry which is preliminary data.</text>
</comment>
<evidence type="ECO:0000313" key="2">
    <source>
        <dbReference type="Proteomes" id="UP001324427"/>
    </source>
</evidence>
<organism evidence="1 2">
    <name type="scientific">Oleoguttula mirabilis</name>
    <dbReference type="NCBI Taxonomy" id="1507867"/>
    <lineage>
        <taxon>Eukaryota</taxon>
        <taxon>Fungi</taxon>
        <taxon>Dikarya</taxon>
        <taxon>Ascomycota</taxon>
        <taxon>Pezizomycotina</taxon>
        <taxon>Dothideomycetes</taxon>
        <taxon>Dothideomycetidae</taxon>
        <taxon>Mycosphaerellales</taxon>
        <taxon>Teratosphaeriaceae</taxon>
        <taxon>Oleoguttula</taxon>
    </lineage>
</organism>
<reference evidence="1 2" key="1">
    <citation type="submission" date="2021-11" db="EMBL/GenBank/DDBJ databases">
        <title>Black yeast isolated from Biological Soil Crust.</title>
        <authorList>
            <person name="Kurbessoian T."/>
        </authorList>
    </citation>
    <scope>NUCLEOTIDE SEQUENCE [LARGE SCALE GENOMIC DNA]</scope>
    <source>
        <strain evidence="1 2">CCFEE 5522</strain>
    </source>
</reference>
<sequence length="240" mass="26975">MAADTTKDDLAKLLTAVTVNQTNLFTKLTDAAKLNVQLFTAIKGSGVKLKLESSTSRVFQTVELAEAIFRQCEFGVLLRLQAICRHWQHVIGTSIILRHKMHLAPAHTDAIRYLSRYPVHIHNAMYLHYGCTLICIDLRGQVAEQHSALTDRYIEPSWEAMTPTQPPAHKMSYRIACYNTSGSGERVIDAADSKGITFNQMQCAAQASFDEHMRTGSCNMDCGQAKRAFFTVLHYQQCEY</sequence>
<accession>A0AAV9JJS6</accession>
<protein>
    <recommendedName>
        <fullName evidence="3">F-box domain-containing protein</fullName>
    </recommendedName>
</protein>